<sequence>MAGRNRLPRYADDFRSFPEDPRHIPLNRGPVLPPFRHPAALEEELDFQQREIQRLLIENRHVIDDNVMLERDLNAVKEEILRLNQAIANGRADRDAHTREVMDRQLKMEADLRSLDSVRTDIKQLRVEMQNLGLKRQELTSQIQSANKDINRLKSENSQIAVFKASVEKMQRELSDTRHEL</sequence>
<dbReference type="GO" id="GO:0009908">
    <property type="term" value="P:flower development"/>
    <property type="evidence" value="ECO:0007669"/>
    <property type="project" value="UniProtKB-KW"/>
</dbReference>
<accession>S8CDC6</accession>
<dbReference type="EMBL" id="AUSU01004580">
    <property type="protein sequence ID" value="EPS64840.1"/>
    <property type="molecule type" value="Genomic_DNA"/>
</dbReference>
<protein>
    <submittedName>
        <fullName evidence="7">Uncharacterized protein</fullName>
    </submittedName>
</protein>
<dbReference type="PANTHER" id="PTHR33405:SF19">
    <property type="entry name" value="OS08G0430100 PROTEIN"/>
    <property type="match status" value="1"/>
</dbReference>
<evidence type="ECO:0000313" key="7">
    <source>
        <dbReference type="EMBL" id="EPS64840.1"/>
    </source>
</evidence>
<comment type="similarity">
    <text evidence="1">Belongs to the FLX family.</text>
</comment>
<dbReference type="InterPro" id="IPR040353">
    <property type="entry name" value="FLX/FLX-like"/>
</dbReference>
<evidence type="ECO:0000256" key="2">
    <source>
        <dbReference type="ARBA" id="ARBA00022473"/>
    </source>
</evidence>
<dbReference type="OrthoDB" id="1902464at2759"/>
<evidence type="ECO:0000256" key="5">
    <source>
        <dbReference type="ARBA" id="ARBA00023089"/>
    </source>
</evidence>
<keyword evidence="3" id="KW-0221">Differentiation</keyword>
<proteinExistence type="inferred from homology"/>
<keyword evidence="5" id="KW-0287">Flowering</keyword>
<comment type="caution">
    <text evidence="7">The sequence shown here is derived from an EMBL/GenBank/DDBJ whole genome shotgun (WGS) entry which is preliminary data.</text>
</comment>
<evidence type="ECO:0000256" key="3">
    <source>
        <dbReference type="ARBA" id="ARBA00022782"/>
    </source>
</evidence>
<dbReference type="Proteomes" id="UP000015453">
    <property type="component" value="Unassembled WGS sequence"/>
</dbReference>
<name>S8CDC6_9LAMI</name>
<keyword evidence="4 6" id="KW-0175">Coiled coil</keyword>
<reference evidence="7 8" key="1">
    <citation type="journal article" date="2013" name="BMC Genomics">
        <title>The miniature genome of a carnivorous plant Genlisea aurea contains a low number of genes and short non-coding sequences.</title>
        <authorList>
            <person name="Leushkin E.V."/>
            <person name="Sutormin R.A."/>
            <person name="Nabieva E.R."/>
            <person name="Penin A.A."/>
            <person name="Kondrashov A.S."/>
            <person name="Logacheva M.D."/>
        </authorList>
    </citation>
    <scope>NUCLEOTIDE SEQUENCE [LARGE SCALE GENOMIC DNA]</scope>
</reference>
<dbReference type="PANTHER" id="PTHR33405">
    <property type="entry name" value="PROTEIN FLX-LIKE 2"/>
    <property type="match status" value="1"/>
</dbReference>
<evidence type="ECO:0000256" key="1">
    <source>
        <dbReference type="ARBA" id="ARBA00005405"/>
    </source>
</evidence>
<feature type="coiled-coil region" evidence="6">
    <location>
        <begin position="66"/>
        <end position="173"/>
    </location>
</feature>
<dbReference type="AlphaFoldDB" id="S8CDC6"/>
<organism evidence="7 8">
    <name type="scientific">Genlisea aurea</name>
    <dbReference type="NCBI Taxonomy" id="192259"/>
    <lineage>
        <taxon>Eukaryota</taxon>
        <taxon>Viridiplantae</taxon>
        <taxon>Streptophyta</taxon>
        <taxon>Embryophyta</taxon>
        <taxon>Tracheophyta</taxon>
        <taxon>Spermatophyta</taxon>
        <taxon>Magnoliopsida</taxon>
        <taxon>eudicotyledons</taxon>
        <taxon>Gunneridae</taxon>
        <taxon>Pentapetalae</taxon>
        <taxon>asterids</taxon>
        <taxon>lamiids</taxon>
        <taxon>Lamiales</taxon>
        <taxon>Lentibulariaceae</taxon>
        <taxon>Genlisea</taxon>
    </lineage>
</organism>
<keyword evidence="2" id="KW-0217">Developmental protein</keyword>
<evidence type="ECO:0000313" key="8">
    <source>
        <dbReference type="Proteomes" id="UP000015453"/>
    </source>
</evidence>
<gene>
    <name evidence="7" type="ORF">M569_09938</name>
</gene>
<dbReference type="GO" id="GO:0030154">
    <property type="term" value="P:cell differentiation"/>
    <property type="evidence" value="ECO:0007669"/>
    <property type="project" value="UniProtKB-KW"/>
</dbReference>
<evidence type="ECO:0000256" key="6">
    <source>
        <dbReference type="SAM" id="Coils"/>
    </source>
</evidence>
<keyword evidence="8" id="KW-1185">Reference proteome</keyword>
<evidence type="ECO:0000256" key="4">
    <source>
        <dbReference type="ARBA" id="ARBA00023054"/>
    </source>
</evidence>